<reference evidence="3 4" key="1">
    <citation type="submission" date="2020-08" db="EMBL/GenBank/DDBJ databases">
        <title>Genome public.</title>
        <authorList>
            <person name="Liu C."/>
            <person name="Sun Q."/>
        </authorList>
    </citation>
    <scope>NUCLEOTIDE SEQUENCE [LARGE SCALE GENOMIC DNA]</scope>
    <source>
        <strain evidence="3 4">NSJ-37</strain>
    </source>
</reference>
<dbReference type="Pfam" id="PF22564">
    <property type="entry name" value="HAAS"/>
    <property type="match status" value="1"/>
</dbReference>
<dbReference type="Proteomes" id="UP000606193">
    <property type="component" value="Unassembled WGS sequence"/>
</dbReference>
<sequence>MTKYEFLGDLSRLLADLPEEERKQALHYYEDYFADAGEDNEQAVLTELGSPVEIAEQIKNDNTENISYGEGTVSRATDAPQLYETSEHAQNKHTQNTSETEDGWHKMHGSQNTGSSNNDGWNQTSGNYDNANGDQAAYQQTGQQKSGFFARMDHNNILIMIVVLVITSPIWGTALVSIAGILLGIVSAVIGIFAAMIFGGAGSAIGGVAAIIGGIIGIIAGKTAGGILTIGVGCLLFSLGSAFCYLGIFLVIRLFPLLWKQLQHFWDWITGKLTGKEQSY</sequence>
<evidence type="ECO:0000256" key="2">
    <source>
        <dbReference type="SAM" id="Phobius"/>
    </source>
</evidence>
<keyword evidence="2" id="KW-0472">Membrane</keyword>
<organism evidence="3 4">
    <name type="scientific">Jutongia huaianensis</name>
    <dbReference type="NCBI Taxonomy" id="2763668"/>
    <lineage>
        <taxon>Bacteria</taxon>
        <taxon>Bacillati</taxon>
        <taxon>Bacillota</taxon>
        <taxon>Clostridia</taxon>
        <taxon>Lachnospirales</taxon>
        <taxon>Lachnospiraceae</taxon>
        <taxon>Jutongia</taxon>
    </lineage>
</organism>
<evidence type="ECO:0000313" key="4">
    <source>
        <dbReference type="Proteomes" id="UP000606193"/>
    </source>
</evidence>
<evidence type="ECO:0000313" key="3">
    <source>
        <dbReference type="EMBL" id="MBC8561399.1"/>
    </source>
</evidence>
<proteinExistence type="predicted"/>
<dbReference type="EMBL" id="JACRSX010000001">
    <property type="protein sequence ID" value="MBC8561399.1"/>
    <property type="molecule type" value="Genomic_DNA"/>
</dbReference>
<keyword evidence="2" id="KW-1133">Transmembrane helix</keyword>
<feature type="transmembrane region" description="Helical" evidence="2">
    <location>
        <begin position="204"/>
        <end position="221"/>
    </location>
</feature>
<comment type="caution">
    <text evidence="3">The sequence shown here is derived from an EMBL/GenBank/DDBJ whole genome shotgun (WGS) entry which is preliminary data.</text>
</comment>
<evidence type="ECO:0000256" key="1">
    <source>
        <dbReference type="SAM" id="MobiDB-lite"/>
    </source>
</evidence>
<keyword evidence="2" id="KW-0812">Transmembrane</keyword>
<feature type="transmembrane region" description="Helical" evidence="2">
    <location>
        <begin position="155"/>
        <end position="172"/>
    </location>
</feature>
<accession>A0ABR7MYS5</accession>
<feature type="region of interest" description="Disordered" evidence="1">
    <location>
        <begin position="86"/>
        <end position="134"/>
    </location>
</feature>
<gene>
    <name evidence="3" type="ORF">H8704_01920</name>
</gene>
<keyword evidence="4" id="KW-1185">Reference proteome</keyword>
<feature type="compositionally biased region" description="Polar residues" evidence="1">
    <location>
        <begin position="109"/>
        <end position="134"/>
    </location>
</feature>
<name>A0ABR7MYS5_9FIRM</name>
<feature type="transmembrane region" description="Helical" evidence="2">
    <location>
        <begin position="227"/>
        <end position="252"/>
    </location>
</feature>
<dbReference type="RefSeq" id="WP_249297062.1">
    <property type="nucleotide sequence ID" value="NZ_JACRSX010000001.1"/>
</dbReference>
<protein>
    <submittedName>
        <fullName evidence="3">DUF1700 domain-containing protein</fullName>
    </submittedName>
</protein>